<keyword evidence="4" id="KW-1185">Reference proteome</keyword>
<keyword evidence="1" id="KW-0472">Membrane</keyword>
<evidence type="ECO:0000313" key="3">
    <source>
        <dbReference type="EnsemblMetazoa" id="CPIJ012511-PA"/>
    </source>
</evidence>
<evidence type="ECO:0000313" key="2">
    <source>
        <dbReference type="EMBL" id="EDS37091.1"/>
    </source>
</evidence>
<dbReference type="InParanoid" id="B0WYL4"/>
<dbReference type="HOGENOM" id="CLU_2475246_0_0_1"/>
<dbReference type="AlphaFoldDB" id="B0WYL4"/>
<name>B0WYL4_CULQU</name>
<sequence length="88" mass="10242">VKSVKDWRIGRASEKLKGKIFTYTVGHLFFLPCVGAPKRSARRRTHSNRIFAALFNVGSWNPKERERYSLRSCKEELIKCRNRVSTSN</sequence>
<dbReference type="Proteomes" id="UP000002320">
    <property type="component" value="Unassembled WGS sequence"/>
</dbReference>
<evidence type="ECO:0000313" key="4">
    <source>
        <dbReference type="Proteomes" id="UP000002320"/>
    </source>
</evidence>
<feature type="non-terminal residue" evidence="2">
    <location>
        <position position="1"/>
    </location>
</feature>
<dbReference type="EMBL" id="DS232191">
    <property type="protein sequence ID" value="EDS37091.1"/>
    <property type="molecule type" value="Genomic_DNA"/>
</dbReference>
<reference evidence="3" key="2">
    <citation type="submission" date="2020-05" db="UniProtKB">
        <authorList>
            <consortium name="EnsemblMetazoa"/>
        </authorList>
    </citation>
    <scope>IDENTIFICATION</scope>
    <source>
        <strain evidence="3">JHB</strain>
    </source>
</reference>
<gene>
    <name evidence="3" type="primary">6045074</name>
    <name evidence="2" type="ORF">CpipJ_CPIJ012511</name>
</gene>
<dbReference type="VEuPathDB" id="VectorBase:CPIJ012511"/>
<keyword evidence="1" id="KW-0812">Transmembrane</keyword>
<organism>
    <name type="scientific">Culex quinquefasciatus</name>
    <name type="common">Southern house mosquito</name>
    <name type="synonym">Culex pungens</name>
    <dbReference type="NCBI Taxonomy" id="7176"/>
    <lineage>
        <taxon>Eukaryota</taxon>
        <taxon>Metazoa</taxon>
        <taxon>Ecdysozoa</taxon>
        <taxon>Arthropoda</taxon>
        <taxon>Hexapoda</taxon>
        <taxon>Insecta</taxon>
        <taxon>Pterygota</taxon>
        <taxon>Neoptera</taxon>
        <taxon>Endopterygota</taxon>
        <taxon>Diptera</taxon>
        <taxon>Nematocera</taxon>
        <taxon>Culicoidea</taxon>
        <taxon>Culicidae</taxon>
        <taxon>Culicinae</taxon>
        <taxon>Culicini</taxon>
        <taxon>Culex</taxon>
        <taxon>Culex</taxon>
    </lineage>
</organism>
<dbReference type="EnsemblMetazoa" id="CPIJ012511-RA">
    <property type="protein sequence ID" value="CPIJ012511-PA"/>
    <property type="gene ID" value="CPIJ012511"/>
</dbReference>
<dbReference type="KEGG" id="cqu:CpipJ_CPIJ012511"/>
<reference evidence="2" key="1">
    <citation type="submission" date="2007-03" db="EMBL/GenBank/DDBJ databases">
        <title>Annotation of Culex pipiens quinquefasciatus.</title>
        <authorList>
            <consortium name="The Broad Institute Genome Sequencing Platform"/>
            <person name="Atkinson P.W."/>
            <person name="Hemingway J."/>
            <person name="Christensen B.M."/>
            <person name="Higgs S."/>
            <person name="Kodira C."/>
            <person name="Hannick L."/>
            <person name="Megy K."/>
            <person name="O'Leary S."/>
            <person name="Pearson M."/>
            <person name="Haas B.J."/>
            <person name="Mauceli E."/>
            <person name="Wortman J.R."/>
            <person name="Lee N.H."/>
            <person name="Guigo R."/>
            <person name="Stanke M."/>
            <person name="Alvarado L."/>
            <person name="Amedeo P."/>
            <person name="Antoine C.H."/>
            <person name="Arensburger P."/>
            <person name="Bidwell S.L."/>
            <person name="Crawford M."/>
            <person name="Camaro F."/>
            <person name="Devon K."/>
            <person name="Engels R."/>
            <person name="Hammond M."/>
            <person name="Howarth C."/>
            <person name="Koehrsen M."/>
            <person name="Lawson D."/>
            <person name="Montgomery P."/>
            <person name="Nene V."/>
            <person name="Nusbaum C."/>
            <person name="Puiu D."/>
            <person name="Romero-Severson J."/>
            <person name="Severson D.W."/>
            <person name="Shumway M."/>
            <person name="Sisk P."/>
            <person name="Stolte C."/>
            <person name="Zeng Q."/>
            <person name="Eisenstadt E."/>
            <person name="Fraser-Liggett C."/>
            <person name="Strausberg R."/>
            <person name="Galagan J."/>
            <person name="Birren B."/>
            <person name="Collins F.H."/>
        </authorList>
    </citation>
    <scope>NUCLEOTIDE SEQUENCE [LARGE SCALE GENOMIC DNA]</scope>
    <source>
        <strain evidence="2">JHB</strain>
    </source>
</reference>
<keyword evidence="1" id="KW-1133">Transmembrane helix</keyword>
<proteinExistence type="predicted"/>
<protein>
    <submittedName>
        <fullName evidence="2 3">Uncharacterized protein</fullName>
    </submittedName>
</protein>
<evidence type="ECO:0000256" key="1">
    <source>
        <dbReference type="SAM" id="Phobius"/>
    </source>
</evidence>
<feature type="transmembrane region" description="Helical" evidence="1">
    <location>
        <begin position="20"/>
        <end position="37"/>
    </location>
</feature>
<accession>B0WYL4</accession>